<evidence type="ECO:0000313" key="1">
    <source>
        <dbReference type="EMBL" id="KAI4385658.1"/>
    </source>
</evidence>
<organism evidence="1 2">
    <name type="scientific">Melastoma candidum</name>
    <dbReference type="NCBI Taxonomy" id="119954"/>
    <lineage>
        <taxon>Eukaryota</taxon>
        <taxon>Viridiplantae</taxon>
        <taxon>Streptophyta</taxon>
        <taxon>Embryophyta</taxon>
        <taxon>Tracheophyta</taxon>
        <taxon>Spermatophyta</taxon>
        <taxon>Magnoliopsida</taxon>
        <taxon>eudicotyledons</taxon>
        <taxon>Gunneridae</taxon>
        <taxon>Pentapetalae</taxon>
        <taxon>rosids</taxon>
        <taxon>malvids</taxon>
        <taxon>Myrtales</taxon>
        <taxon>Melastomataceae</taxon>
        <taxon>Melastomatoideae</taxon>
        <taxon>Melastomateae</taxon>
        <taxon>Melastoma</taxon>
    </lineage>
</organism>
<evidence type="ECO:0000313" key="2">
    <source>
        <dbReference type="Proteomes" id="UP001057402"/>
    </source>
</evidence>
<proteinExistence type="predicted"/>
<sequence>MGVGTLEVVLVNARGLATNDFFGMFTSCCGLMEKFRPYILIQYQTQEQKSSVAGGSNPLWNEKFTFVVDNPGGGDGHRKLSLKVMDAGMISSDEFVGQSSIFVEDLITLGVENGAAELHPTKYRVVQMDESYRGEIQVGIKFTLTV</sequence>
<dbReference type="Proteomes" id="UP001057402">
    <property type="component" value="Chromosome 2"/>
</dbReference>
<dbReference type="EMBL" id="CM042881">
    <property type="protein sequence ID" value="KAI4385658.1"/>
    <property type="molecule type" value="Genomic_DNA"/>
</dbReference>
<name>A0ACB9S4U4_9MYRT</name>
<reference evidence="2" key="1">
    <citation type="journal article" date="2023" name="Front. Plant Sci.">
        <title>Chromosomal-level genome assembly of Melastoma candidum provides insights into trichome evolution.</title>
        <authorList>
            <person name="Zhong Y."/>
            <person name="Wu W."/>
            <person name="Sun C."/>
            <person name="Zou P."/>
            <person name="Liu Y."/>
            <person name="Dai S."/>
            <person name="Zhou R."/>
        </authorList>
    </citation>
    <scope>NUCLEOTIDE SEQUENCE [LARGE SCALE GENOMIC DNA]</scope>
</reference>
<keyword evidence="2" id="KW-1185">Reference proteome</keyword>
<gene>
    <name evidence="1" type="ORF">MLD38_003655</name>
</gene>
<protein>
    <submittedName>
        <fullName evidence="1">Uncharacterized protein</fullName>
    </submittedName>
</protein>
<accession>A0ACB9S4U4</accession>
<comment type="caution">
    <text evidence="1">The sequence shown here is derived from an EMBL/GenBank/DDBJ whole genome shotgun (WGS) entry which is preliminary data.</text>
</comment>